<evidence type="ECO:0000256" key="5">
    <source>
        <dbReference type="SAM" id="MobiDB-lite"/>
    </source>
</evidence>
<dbReference type="PANTHER" id="PTHR11085">
    <property type="entry name" value="NAD-DEPENDENT PROTEIN DEACYLASE SIRTUIN-5, MITOCHONDRIAL-RELATED"/>
    <property type="match status" value="1"/>
</dbReference>
<evidence type="ECO:0000256" key="4">
    <source>
        <dbReference type="PROSITE-ProRule" id="PRU00236"/>
    </source>
</evidence>
<feature type="compositionally biased region" description="Pro residues" evidence="5">
    <location>
        <begin position="746"/>
        <end position="756"/>
    </location>
</feature>
<feature type="compositionally biased region" description="Pro residues" evidence="5">
    <location>
        <begin position="809"/>
        <end position="824"/>
    </location>
</feature>
<proteinExistence type="inferred from homology"/>
<name>A0AA40EMF5_9PEZI</name>
<feature type="compositionally biased region" description="Basic and acidic residues" evidence="5">
    <location>
        <begin position="838"/>
        <end position="854"/>
    </location>
</feature>
<dbReference type="AlphaFoldDB" id="A0AA40EMF5"/>
<comment type="similarity">
    <text evidence="1">Belongs to the sirtuin family. Class I subfamily.</text>
</comment>
<evidence type="ECO:0000256" key="1">
    <source>
        <dbReference type="ARBA" id="ARBA00006924"/>
    </source>
</evidence>
<dbReference type="Proteomes" id="UP001172159">
    <property type="component" value="Unassembled WGS sequence"/>
</dbReference>
<dbReference type="InterPro" id="IPR050134">
    <property type="entry name" value="NAD-dep_sirtuin_deacylases"/>
</dbReference>
<feature type="region of interest" description="Disordered" evidence="5">
    <location>
        <begin position="59"/>
        <end position="154"/>
    </location>
</feature>
<dbReference type="GO" id="GO:0005634">
    <property type="term" value="C:nucleus"/>
    <property type="evidence" value="ECO:0007669"/>
    <property type="project" value="TreeGrafter"/>
</dbReference>
<feature type="region of interest" description="Disordered" evidence="5">
    <location>
        <begin position="798"/>
        <end position="854"/>
    </location>
</feature>
<feature type="compositionally biased region" description="Polar residues" evidence="5">
    <location>
        <begin position="1147"/>
        <end position="1169"/>
    </location>
</feature>
<dbReference type="SUPFAM" id="SSF52467">
    <property type="entry name" value="DHS-like NAD/FAD-binding domain"/>
    <property type="match status" value="1"/>
</dbReference>
<evidence type="ECO:0000313" key="8">
    <source>
        <dbReference type="Proteomes" id="UP001172159"/>
    </source>
</evidence>
<dbReference type="PROSITE" id="PS50305">
    <property type="entry name" value="SIRTUIN"/>
    <property type="match status" value="1"/>
</dbReference>
<gene>
    <name evidence="7" type="ORF">B0T21DRAFT_408848</name>
</gene>
<feature type="compositionally biased region" description="Polar residues" evidence="5">
    <location>
        <begin position="462"/>
        <end position="471"/>
    </location>
</feature>
<protein>
    <recommendedName>
        <fullName evidence="6">Deacetylase sirtuin-type domain-containing protein</fullName>
    </recommendedName>
</protein>
<evidence type="ECO:0000313" key="7">
    <source>
        <dbReference type="EMBL" id="KAK0741993.1"/>
    </source>
</evidence>
<feature type="compositionally biased region" description="Basic and acidic residues" evidence="5">
    <location>
        <begin position="443"/>
        <end position="461"/>
    </location>
</feature>
<dbReference type="InterPro" id="IPR026590">
    <property type="entry name" value="Ssirtuin_cat_dom"/>
</dbReference>
<feature type="region of interest" description="Disordered" evidence="5">
    <location>
        <begin position="248"/>
        <end position="311"/>
    </location>
</feature>
<dbReference type="InterPro" id="IPR029035">
    <property type="entry name" value="DHS-like_NAD/FAD-binding_dom"/>
</dbReference>
<dbReference type="EMBL" id="JAUKTV010000003">
    <property type="protein sequence ID" value="KAK0741993.1"/>
    <property type="molecule type" value="Genomic_DNA"/>
</dbReference>
<feature type="region of interest" description="Disordered" evidence="5">
    <location>
        <begin position="655"/>
        <end position="756"/>
    </location>
</feature>
<feature type="region of interest" description="Disordered" evidence="5">
    <location>
        <begin position="1067"/>
        <end position="1097"/>
    </location>
</feature>
<feature type="compositionally biased region" description="Polar residues" evidence="5">
    <location>
        <begin position="419"/>
        <end position="428"/>
    </location>
</feature>
<dbReference type="Gene3D" id="3.40.50.1220">
    <property type="entry name" value="TPP-binding domain"/>
    <property type="match status" value="2"/>
</dbReference>
<evidence type="ECO:0000256" key="2">
    <source>
        <dbReference type="ARBA" id="ARBA00022679"/>
    </source>
</evidence>
<feature type="compositionally biased region" description="Low complexity" evidence="5">
    <location>
        <begin position="798"/>
        <end position="808"/>
    </location>
</feature>
<sequence length="1202" mass="131026">MPTTHVEPGSEALLEEIANSLWKSKKVVVITGAGISTNSGIPDFRSENGLYSLIQAQFDAAAKQHDSHSSASDASESSSEERPTKRRRASRDLSQLTGGNELPDQWPENISKNTIKAEQGHGVPRVNPESSDPTDDPSAQPSTPRDTPGPQEDVTLRDVENSEHAPGPPEQKIEDTETSYVAEKLVEPPLSRGLTPLPSPRLKVLEARPEITPGHITMEPGASFTSSPPNMTIDALRLRSRTDLLAHTRSSSPLSSPPPISYDPYQESLEESSCSSSSGSSRSESEEPSSVSTPLLTSQTSYGSSSSRTSLPHMKGKDLFDAQIWSCPVKTSVFYTFATTLRNKVRTAQPTNSHRFVSVLRDSRKLVRCYTQNIDQLEERVGLSTSLSLGAGSRYRFSARAGRSSGGGRSSLKGPEVSDLSTDGYLQQDSEHPPASQVEPESQDQKEESGSGDLEGKREQEGSGSDSSQAVPNSSQLPPSQPAPSGPKRGVECVFLHGSLAELRCFVCAKTATWEDEQRQAETLAGRQPTCPHCAGATAAREERGKRALGVGKLRPDIVLYGEEHPHAHLISPLVQHDLSLGPDMLLILGTSMRVHGLKVLVREFAKAVHDRGGKVVFVNFTKPPESVWADVLDFWVQWDCDAWVGDLQHRKPALWLPPGTALPDQVKTRTAKASRRQSGREAGKRKEPTETASKRRKESDGSSRKKQKRESGGVADSVIVALDPADVREPSPPPIPEVSVIPTKPSVPSPPPVAPVRPEVVREIPRLRPEAPPRLREIIIPTEMFPPPIPLPGPSPLSISMTVSPAPELRPPAPPSPPTPPVIPELKPVARRPAPRVTREPKLNPDAKRPASVRDHKLNGAYLTFKILGDLKRITGEAPVTFYTPSPSPIASRPKVKRARKSAPDALQGNGLESPDSTTNVEDGVGANGSSVLAHKYSKLKAELPVSSINGSVDVPADQGESSISAMVKSRRRKRTAWRMIGGVETQVSLDDNGEMVLPLPLPHTAATFRPLPSPSFRALPEPRPTPIASPVTYQTSSNPFASIENGFQDTDRLIDKLREQSRPTTPLRFEFPPLNIPASTEQSPPKLETLEPKVTSPGPLMANNVMSPIFAKPRNPFFFADPLASRLAFPPTWQQHQLHLHQATTSMERSTSQQSATTFQRRNSWNPDDQLRQEEREREVAMMLTTMSTASILHRTRSMH</sequence>
<dbReference type="InterPro" id="IPR003000">
    <property type="entry name" value="Sirtuin"/>
</dbReference>
<dbReference type="GO" id="GO:0070403">
    <property type="term" value="F:NAD+ binding"/>
    <property type="evidence" value="ECO:0007669"/>
    <property type="project" value="InterPro"/>
</dbReference>
<keyword evidence="2" id="KW-0808">Transferase</keyword>
<feature type="region of interest" description="Disordered" evidence="5">
    <location>
        <begin position="1147"/>
        <end position="1174"/>
    </location>
</feature>
<dbReference type="Pfam" id="PF02146">
    <property type="entry name" value="SIR2"/>
    <property type="match status" value="3"/>
</dbReference>
<dbReference type="GO" id="GO:0017136">
    <property type="term" value="F:histone deacetylase activity, NAD-dependent"/>
    <property type="evidence" value="ECO:0007669"/>
    <property type="project" value="TreeGrafter"/>
</dbReference>
<feature type="compositionally biased region" description="Basic and acidic residues" evidence="5">
    <location>
        <begin position="679"/>
        <end position="704"/>
    </location>
</feature>
<evidence type="ECO:0000259" key="6">
    <source>
        <dbReference type="PROSITE" id="PS50305"/>
    </source>
</evidence>
<evidence type="ECO:0000256" key="3">
    <source>
        <dbReference type="ARBA" id="ARBA00023027"/>
    </source>
</evidence>
<keyword evidence="8" id="KW-1185">Reference proteome</keyword>
<feature type="region of interest" description="Disordered" evidence="5">
    <location>
        <begin position="880"/>
        <end position="927"/>
    </location>
</feature>
<organism evidence="7 8">
    <name type="scientific">Apiosordaria backusii</name>
    <dbReference type="NCBI Taxonomy" id="314023"/>
    <lineage>
        <taxon>Eukaryota</taxon>
        <taxon>Fungi</taxon>
        <taxon>Dikarya</taxon>
        <taxon>Ascomycota</taxon>
        <taxon>Pezizomycotina</taxon>
        <taxon>Sordariomycetes</taxon>
        <taxon>Sordariomycetidae</taxon>
        <taxon>Sordariales</taxon>
        <taxon>Lasiosphaeriaceae</taxon>
        <taxon>Apiosordaria</taxon>
    </lineage>
</organism>
<comment type="caution">
    <text evidence="7">The sequence shown here is derived from an EMBL/GenBank/DDBJ whole genome shotgun (WGS) entry which is preliminary data.</text>
</comment>
<reference evidence="7" key="1">
    <citation type="submission" date="2023-06" db="EMBL/GenBank/DDBJ databases">
        <title>Genome-scale phylogeny and comparative genomics of the fungal order Sordariales.</title>
        <authorList>
            <consortium name="Lawrence Berkeley National Laboratory"/>
            <person name="Hensen N."/>
            <person name="Bonometti L."/>
            <person name="Westerberg I."/>
            <person name="Brannstrom I.O."/>
            <person name="Guillou S."/>
            <person name="Cros-Aarteil S."/>
            <person name="Calhoun S."/>
            <person name="Haridas S."/>
            <person name="Kuo A."/>
            <person name="Mondo S."/>
            <person name="Pangilinan J."/>
            <person name="Riley R."/>
            <person name="Labutti K."/>
            <person name="Andreopoulos B."/>
            <person name="Lipzen A."/>
            <person name="Chen C."/>
            <person name="Yanf M."/>
            <person name="Daum C."/>
            <person name="Ng V."/>
            <person name="Clum A."/>
            <person name="Steindorff A."/>
            <person name="Ohm R."/>
            <person name="Martin F."/>
            <person name="Silar P."/>
            <person name="Natvig D."/>
            <person name="Lalanne C."/>
            <person name="Gautier V."/>
            <person name="Ament-Velasquez S.L."/>
            <person name="Kruys A."/>
            <person name="Hutchinson M.I."/>
            <person name="Powell A.J."/>
            <person name="Barry K."/>
            <person name="Miller A.N."/>
            <person name="Grigoriev I.V."/>
            <person name="Debuchy R."/>
            <person name="Gladieux P."/>
            <person name="Thoren M.H."/>
            <person name="Johannesson H."/>
        </authorList>
    </citation>
    <scope>NUCLEOTIDE SEQUENCE</scope>
    <source>
        <strain evidence="7">CBS 540.89</strain>
    </source>
</reference>
<keyword evidence="3" id="KW-0520">NAD</keyword>
<feature type="compositionally biased region" description="Low complexity" evidence="5">
    <location>
        <begin position="271"/>
        <end position="311"/>
    </location>
</feature>
<feature type="region of interest" description="Disordered" evidence="5">
    <location>
        <begin position="399"/>
        <end position="487"/>
    </location>
</feature>
<comment type="caution">
    <text evidence="4">Lacks conserved residue(s) required for the propagation of feature annotation.</text>
</comment>
<feature type="domain" description="Deacetylase sirtuin-type" evidence="6">
    <location>
        <begin position="7"/>
        <end position="670"/>
    </location>
</feature>
<dbReference type="PANTHER" id="PTHR11085:SF8">
    <property type="entry name" value="NAD-DEPENDENT HISTONE DEACETYLASE HST3"/>
    <property type="match status" value="1"/>
</dbReference>
<accession>A0AA40EMF5</accession>